<organism evidence="1">
    <name type="scientific">marine sediment metagenome</name>
    <dbReference type="NCBI Taxonomy" id="412755"/>
    <lineage>
        <taxon>unclassified sequences</taxon>
        <taxon>metagenomes</taxon>
        <taxon>ecological metagenomes</taxon>
    </lineage>
</organism>
<evidence type="ECO:0000313" key="1">
    <source>
        <dbReference type="EMBL" id="GAG69994.1"/>
    </source>
</evidence>
<proteinExistence type="predicted"/>
<name>X0ZKS2_9ZZZZ</name>
<protein>
    <submittedName>
        <fullName evidence="1">Uncharacterized protein</fullName>
    </submittedName>
</protein>
<dbReference type="AlphaFoldDB" id="X0ZKS2"/>
<sequence length="45" mass="5138">MYNDKLSVSCLIKIRDIGKIIAVINISNSFTIVKKLELLYIILID</sequence>
<reference evidence="1" key="1">
    <citation type="journal article" date="2014" name="Front. Microbiol.">
        <title>High frequency of phylogenetically diverse reductive dehalogenase-homologous genes in deep subseafloor sedimentary metagenomes.</title>
        <authorList>
            <person name="Kawai M."/>
            <person name="Futagami T."/>
            <person name="Toyoda A."/>
            <person name="Takaki Y."/>
            <person name="Nishi S."/>
            <person name="Hori S."/>
            <person name="Arai W."/>
            <person name="Tsubouchi T."/>
            <person name="Morono Y."/>
            <person name="Uchiyama I."/>
            <person name="Ito T."/>
            <person name="Fujiyama A."/>
            <person name="Inagaki F."/>
            <person name="Takami H."/>
        </authorList>
    </citation>
    <scope>NUCLEOTIDE SEQUENCE</scope>
    <source>
        <strain evidence="1">Expedition CK06-06</strain>
    </source>
</reference>
<gene>
    <name evidence="1" type="ORF">S01H4_13050</name>
</gene>
<accession>X0ZKS2</accession>
<dbReference type="EMBL" id="BART01005761">
    <property type="protein sequence ID" value="GAG69994.1"/>
    <property type="molecule type" value="Genomic_DNA"/>
</dbReference>
<comment type="caution">
    <text evidence="1">The sequence shown here is derived from an EMBL/GenBank/DDBJ whole genome shotgun (WGS) entry which is preliminary data.</text>
</comment>